<accession>A0A9Q0Q255</accession>
<dbReference type="Proteomes" id="UP001151532">
    <property type="component" value="Chromosome 6"/>
</dbReference>
<keyword evidence="2" id="KW-1185">Reference proteome</keyword>
<sequence length="50" mass="6180">MIKSPTSRHLAPSNKIQHIAYNFSVEFHYLRRKYIYSYVVRLYCYECNEF</sequence>
<gene>
    <name evidence="1" type="ORF">OIU79_011839</name>
</gene>
<proteinExistence type="predicted"/>
<comment type="caution">
    <text evidence="1">The sequence shown here is derived from an EMBL/GenBank/DDBJ whole genome shotgun (WGS) entry which is preliminary data.</text>
</comment>
<dbReference type="EMBL" id="JAPFFK010000017">
    <property type="protein sequence ID" value="KAJ6698407.1"/>
    <property type="molecule type" value="Genomic_DNA"/>
</dbReference>
<evidence type="ECO:0000313" key="2">
    <source>
        <dbReference type="Proteomes" id="UP001151532"/>
    </source>
</evidence>
<reference evidence="1" key="2">
    <citation type="journal article" date="2023" name="Int. J. Mol. Sci.">
        <title>De Novo Assembly and Annotation of 11 Diverse Shrub Willow (Salix) Genomes Reveals Novel Gene Organization in Sex-Linked Regions.</title>
        <authorList>
            <person name="Hyden B."/>
            <person name="Feng K."/>
            <person name="Yates T.B."/>
            <person name="Jawdy S."/>
            <person name="Cereghino C."/>
            <person name="Smart L.B."/>
            <person name="Muchero W."/>
        </authorList>
    </citation>
    <scope>NUCLEOTIDE SEQUENCE</scope>
    <source>
        <tissue evidence="1">Shoot tip</tissue>
    </source>
</reference>
<reference evidence="1" key="1">
    <citation type="submission" date="2022-11" db="EMBL/GenBank/DDBJ databases">
        <authorList>
            <person name="Hyden B.L."/>
            <person name="Feng K."/>
            <person name="Yates T."/>
            <person name="Jawdy S."/>
            <person name="Smart L.B."/>
            <person name="Muchero W."/>
        </authorList>
    </citation>
    <scope>NUCLEOTIDE SEQUENCE</scope>
    <source>
        <tissue evidence="1">Shoot tip</tissue>
    </source>
</reference>
<dbReference type="AlphaFoldDB" id="A0A9Q0Q255"/>
<name>A0A9Q0Q255_SALPP</name>
<evidence type="ECO:0000313" key="1">
    <source>
        <dbReference type="EMBL" id="KAJ6698407.1"/>
    </source>
</evidence>
<protein>
    <submittedName>
        <fullName evidence="1">Uncharacterized protein</fullName>
    </submittedName>
</protein>
<organism evidence="1 2">
    <name type="scientific">Salix purpurea</name>
    <name type="common">Purple osier willow</name>
    <dbReference type="NCBI Taxonomy" id="77065"/>
    <lineage>
        <taxon>Eukaryota</taxon>
        <taxon>Viridiplantae</taxon>
        <taxon>Streptophyta</taxon>
        <taxon>Embryophyta</taxon>
        <taxon>Tracheophyta</taxon>
        <taxon>Spermatophyta</taxon>
        <taxon>Magnoliopsida</taxon>
        <taxon>eudicotyledons</taxon>
        <taxon>Gunneridae</taxon>
        <taxon>Pentapetalae</taxon>
        <taxon>rosids</taxon>
        <taxon>fabids</taxon>
        <taxon>Malpighiales</taxon>
        <taxon>Salicaceae</taxon>
        <taxon>Saliceae</taxon>
        <taxon>Salix</taxon>
    </lineage>
</organism>